<name>A0ABS6BIJ3_9SPHN</name>
<sequence>MASPDESPSRAGGAILALSVIAGAVIGVAMQQPTLGTLAGLVIGIAIAVAIWLHDRSRRE</sequence>
<keyword evidence="1" id="KW-1133">Transmembrane helix</keyword>
<dbReference type="EMBL" id="JAHKRT010000003">
    <property type="protein sequence ID" value="MBU3077422.1"/>
    <property type="molecule type" value="Genomic_DNA"/>
</dbReference>
<keyword evidence="1" id="KW-0812">Transmembrane</keyword>
<gene>
    <name evidence="2" type="ORF">KOF26_06025</name>
</gene>
<keyword evidence="3" id="KW-1185">Reference proteome</keyword>
<proteinExistence type="predicted"/>
<dbReference type="Proteomes" id="UP000776276">
    <property type="component" value="Unassembled WGS sequence"/>
</dbReference>
<reference evidence="2 3" key="1">
    <citation type="submission" date="2021-06" db="EMBL/GenBank/DDBJ databases">
        <title>Sphingomonas sp. XMGL2, whole genome shotgun sequencing project.</title>
        <authorList>
            <person name="Zhao G."/>
            <person name="Shen L."/>
        </authorList>
    </citation>
    <scope>NUCLEOTIDE SEQUENCE [LARGE SCALE GENOMIC DNA]</scope>
    <source>
        <strain evidence="2 3">XMGL2</strain>
    </source>
</reference>
<keyword evidence="1" id="KW-0472">Membrane</keyword>
<accession>A0ABS6BIJ3</accession>
<evidence type="ECO:0000313" key="3">
    <source>
        <dbReference type="Proteomes" id="UP000776276"/>
    </source>
</evidence>
<evidence type="ECO:0000313" key="2">
    <source>
        <dbReference type="EMBL" id="MBU3077422.1"/>
    </source>
</evidence>
<feature type="transmembrane region" description="Helical" evidence="1">
    <location>
        <begin position="35"/>
        <end position="53"/>
    </location>
</feature>
<comment type="caution">
    <text evidence="2">The sequence shown here is derived from an EMBL/GenBank/DDBJ whole genome shotgun (WGS) entry which is preliminary data.</text>
</comment>
<dbReference type="RefSeq" id="WP_216321827.1">
    <property type="nucleotide sequence ID" value="NZ_JAHKRT010000003.1"/>
</dbReference>
<protein>
    <recommendedName>
        <fullName evidence="4">Glycine zipper family protein</fullName>
    </recommendedName>
</protein>
<organism evidence="2 3">
    <name type="scientific">Sphingomonas quercus</name>
    <dbReference type="NCBI Taxonomy" id="2842451"/>
    <lineage>
        <taxon>Bacteria</taxon>
        <taxon>Pseudomonadati</taxon>
        <taxon>Pseudomonadota</taxon>
        <taxon>Alphaproteobacteria</taxon>
        <taxon>Sphingomonadales</taxon>
        <taxon>Sphingomonadaceae</taxon>
        <taxon>Sphingomonas</taxon>
    </lineage>
</organism>
<feature type="transmembrane region" description="Helical" evidence="1">
    <location>
        <begin position="12"/>
        <end position="29"/>
    </location>
</feature>
<evidence type="ECO:0000256" key="1">
    <source>
        <dbReference type="SAM" id="Phobius"/>
    </source>
</evidence>
<evidence type="ECO:0008006" key="4">
    <source>
        <dbReference type="Google" id="ProtNLM"/>
    </source>
</evidence>